<dbReference type="Gene3D" id="3.90.320.10">
    <property type="match status" value="1"/>
</dbReference>
<dbReference type="Pfam" id="PF09588">
    <property type="entry name" value="YqaJ"/>
    <property type="match status" value="1"/>
</dbReference>
<organism evidence="2 3">
    <name type="scientific">Microctonus aethiopoides</name>
    <dbReference type="NCBI Taxonomy" id="144406"/>
    <lineage>
        <taxon>Eukaryota</taxon>
        <taxon>Metazoa</taxon>
        <taxon>Ecdysozoa</taxon>
        <taxon>Arthropoda</taxon>
        <taxon>Hexapoda</taxon>
        <taxon>Insecta</taxon>
        <taxon>Pterygota</taxon>
        <taxon>Neoptera</taxon>
        <taxon>Endopterygota</taxon>
        <taxon>Hymenoptera</taxon>
        <taxon>Apocrita</taxon>
        <taxon>Ichneumonoidea</taxon>
        <taxon>Braconidae</taxon>
        <taxon>Euphorinae</taxon>
        <taxon>Microctonus</taxon>
    </lineage>
</organism>
<name>A0AA39F9V2_9HYME</name>
<gene>
    <name evidence="2" type="ORF">PV328_004131</name>
</gene>
<protein>
    <recommendedName>
        <fullName evidence="1">YqaJ viral recombinase domain-containing protein</fullName>
    </recommendedName>
</protein>
<evidence type="ECO:0000313" key="3">
    <source>
        <dbReference type="Proteomes" id="UP001168990"/>
    </source>
</evidence>
<proteinExistence type="predicted"/>
<keyword evidence="3" id="KW-1185">Reference proteome</keyword>
<sequence length="289" mass="33303">MQKIVKFGFLPVKNDRIRGQNDIKGKKLFESGHVLNVVETEDPNKQSTITCSVVAQTNISNEYNSAASKTSQLQGWGKPSHRQLLVEGVWPWSPVFQVLQFEERNQVEIIAAETLVEMRRVTEKQNLVEKAKKVTFEIFMLQLVNNLYGVECETLKKFNAYKVKGNRFDVEKVINEFLNPEKVETSAMSYGKKTEELALKKYKKIIRPNWEVVKVCLIINIPQPWVSCSPDSILVHGSNIWETRLIEVKCPYSCPNQPIFDEESLQINIQYLKFDENGLYLSPTHSIYT</sequence>
<dbReference type="InterPro" id="IPR011604">
    <property type="entry name" value="PDDEXK-like_dom_sf"/>
</dbReference>
<dbReference type="EMBL" id="JAQQBS010001422">
    <property type="protein sequence ID" value="KAK0165629.1"/>
    <property type="molecule type" value="Genomic_DNA"/>
</dbReference>
<feature type="domain" description="YqaJ viral recombinase" evidence="1">
    <location>
        <begin position="175"/>
        <end position="253"/>
    </location>
</feature>
<dbReference type="Proteomes" id="UP001168990">
    <property type="component" value="Unassembled WGS sequence"/>
</dbReference>
<dbReference type="PANTHER" id="PTHR46609">
    <property type="entry name" value="EXONUCLEASE, PHAGE-TYPE/RECB, C-TERMINAL DOMAIN-CONTAINING PROTEIN"/>
    <property type="match status" value="1"/>
</dbReference>
<dbReference type="AlphaFoldDB" id="A0AA39F9V2"/>
<dbReference type="PANTHER" id="PTHR46609:SF8">
    <property type="entry name" value="YQAJ VIRAL RECOMBINASE DOMAIN-CONTAINING PROTEIN"/>
    <property type="match status" value="1"/>
</dbReference>
<accession>A0AA39F9V2</accession>
<dbReference type="SUPFAM" id="SSF52980">
    <property type="entry name" value="Restriction endonuclease-like"/>
    <property type="match status" value="1"/>
</dbReference>
<dbReference type="GO" id="GO:0006281">
    <property type="term" value="P:DNA repair"/>
    <property type="evidence" value="ECO:0007669"/>
    <property type="project" value="UniProtKB-ARBA"/>
</dbReference>
<dbReference type="InterPro" id="IPR011335">
    <property type="entry name" value="Restrct_endonuc-II-like"/>
</dbReference>
<evidence type="ECO:0000313" key="2">
    <source>
        <dbReference type="EMBL" id="KAK0165629.1"/>
    </source>
</evidence>
<dbReference type="InterPro" id="IPR051703">
    <property type="entry name" value="NF-kappa-B_Signaling_Reg"/>
</dbReference>
<reference evidence="2" key="1">
    <citation type="journal article" date="2023" name="bioRxiv">
        <title>Scaffold-level genome assemblies of two parasitoid biocontrol wasps reveal the parthenogenesis mechanism and an associated novel virus.</title>
        <authorList>
            <person name="Inwood S."/>
            <person name="Skelly J."/>
            <person name="Guhlin J."/>
            <person name="Harrop T."/>
            <person name="Goldson S."/>
            <person name="Dearden P."/>
        </authorList>
    </citation>
    <scope>NUCLEOTIDE SEQUENCE</scope>
    <source>
        <strain evidence="2">Irish</strain>
        <tissue evidence="2">Whole body</tissue>
    </source>
</reference>
<evidence type="ECO:0000259" key="1">
    <source>
        <dbReference type="Pfam" id="PF09588"/>
    </source>
</evidence>
<comment type="caution">
    <text evidence="2">The sequence shown here is derived from an EMBL/GenBank/DDBJ whole genome shotgun (WGS) entry which is preliminary data.</text>
</comment>
<reference evidence="2" key="2">
    <citation type="submission" date="2023-03" db="EMBL/GenBank/DDBJ databases">
        <authorList>
            <person name="Inwood S.N."/>
            <person name="Skelly J.G."/>
            <person name="Guhlin J."/>
            <person name="Harrop T.W.R."/>
            <person name="Goldson S.G."/>
            <person name="Dearden P.K."/>
        </authorList>
    </citation>
    <scope>NUCLEOTIDE SEQUENCE</scope>
    <source>
        <strain evidence="2">Irish</strain>
        <tissue evidence="2">Whole body</tissue>
    </source>
</reference>
<dbReference type="InterPro" id="IPR019080">
    <property type="entry name" value="YqaJ_viral_recombinase"/>
</dbReference>